<sequence length="115" mass="12850">MDERFDSVFTSTAGSGSRRGRSSGPSWWPRSRAIIADHHNVRSVPGMTAARNVLGDTKGYVDAKASLNHSLYARDAREGFLRRAEDPFPHLQPAGACLPSQRTYPLKKQFLHRRS</sequence>
<reference evidence="2" key="1">
    <citation type="submission" date="2021-01" db="EMBL/GenBank/DDBJ databases">
        <authorList>
            <person name="Corre E."/>
            <person name="Pelletier E."/>
            <person name="Niang G."/>
            <person name="Scheremetjew M."/>
            <person name="Finn R."/>
            <person name="Kale V."/>
            <person name="Holt S."/>
            <person name="Cochrane G."/>
            <person name="Meng A."/>
            <person name="Brown T."/>
            <person name="Cohen L."/>
        </authorList>
    </citation>
    <scope>NUCLEOTIDE SEQUENCE</scope>
    <source>
        <strain evidence="2">CCMP3105</strain>
    </source>
</reference>
<gene>
    <name evidence="2" type="ORF">AMON00008_LOCUS6353</name>
</gene>
<organism evidence="2">
    <name type="scientific">Alexandrium monilatum</name>
    <dbReference type="NCBI Taxonomy" id="311494"/>
    <lineage>
        <taxon>Eukaryota</taxon>
        <taxon>Sar</taxon>
        <taxon>Alveolata</taxon>
        <taxon>Dinophyceae</taxon>
        <taxon>Gonyaulacales</taxon>
        <taxon>Pyrocystaceae</taxon>
        <taxon>Alexandrium</taxon>
    </lineage>
</organism>
<feature type="compositionally biased region" description="Low complexity" evidence="1">
    <location>
        <begin position="10"/>
        <end position="28"/>
    </location>
</feature>
<proteinExistence type="predicted"/>
<name>A0A7S4UBC8_9DINO</name>
<dbReference type="AlphaFoldDB" id="A0A7S4UBC8"/>
<feature type="region of interest" description="Disordered" evidence="1">
    <location>
        <begin position="1"/>
        <end position="28"/>
    </location>
</feature>
<protein>
    <submittedName>
        <fullName evidence="2">Uncharacterized protein</fullName>
    </submittedName>
</protein>
<evidence type="ECO:0000313" key="2">
    <source>
        <dbReference type="EMBL" id="CAE4566734.1"/>
    </source>
</evidence>
<evidence type="ECO:0000256" key="1">
    <source>
        <dbReference type="SAM" id="MobiDB-lite"/>
    </source>
</evidence>
<dbReference type="EMBL" id="HBNR01009607">
    <property type="protein sequence ID" value="CAE4566734.1"/>
    <property type="molecule type" value="Transcribed_RNA"/>
</dbReference>
<accession>A0A7S4UBC8</accession>